<reference evidence="2" key="1">
    <citation type="submission" date="2023-07" db="EMBL/GenBank/DDBJ databases">
        <title>Characterization of two Paracoccaceae strains isolated from Phycosphere and proposal of Xinfangfangia lacusdiani sp. nov.</title>
        <authorList>
            <person name="Deng Y."/>
            <person name="Zhang Y.Q."/>
        </authorList>
    </citation>
    <scope>NUCLEOTIDE SEQUENCE [LARGE SCALE GENOMIC DNA]</scope>
    <source>
        <strain evidence="2">CPCC 101403</strain>
    </source>
</reference>
<gene>
    <name evidence="1" type="ORF">RM190_15835</name>
</gene>
<evidence type="ECO:0000313" key="2">
    <source>
        <dbReference type="Proteomes" id="UP001251085"/>
    </source>
</evidence>
<evidence type="ECO:0000313" key="1">
    <source>
        <dbReference type="EMBL" id="MDT1063346.1"/>
    </source>
</evidence>
<name>A0ABU3EGH0_9RHOB</name>
<protein>
    <submittedName>
        <fullName evidence="1">Lipocalin</fullName>
    </submittedName>
</protein>
<dbReference type="Proteomes" id="UP001251085">
    <property type="component" value="Unassembled WGS sequence"/>
</dbReference>
<organism evidence="1 2">
    <name type="scientific">Paracoccus broussonetiae</name>
    <dbReference type="NCBI Taxonomy" id="3075834"/>
    <lineage>
        <taxon>Bacteria</taxon>
        <taxon>Pseudomonadati</taxon>
        <taxon>Pseudomonadota</taxon>
        <taxon>Alphaproteobacteria</taxon>
        <taxon>Rhodobacterales</taxon>
        <taxon>Paracoccaceae</taxon>
        <taxon>Paracoccus</taxon>
    </lineage>
</organism>
<proteinExistence type="predicted"/>
<sequence>MTSIFRLLGGLATRAVTAGLILAFSVGVGLAASDEALLSGSERLLFATLGRDRPDGGADLYRQIGFGFGLGYQDHAEPLMTALWLSPVLYWDPNVNNGLSRDRLVISEMEFLLPSEMVARDGIVYGFEAGATQRWAVAPGLTLQPEIGLSLTNADAWDEPAKAARASLCAVRTIEAGRWTTLCLQQSHYSGGASQTINQTDLLIGQDVFLGGTAGGTAHLLGVTAWRSFLPEGHRDSVGLHLVSAWPGFGSTDLNVEVGSRLPEVESRTRYVGASVTKILFGRPTEFTAYADKREGGHFLGEIVVEHGVGIGFARPVNDRLKIEVMAEKSRSNADAYNSSGISVRFMMPSLSFYR</sequence>
<comment type="caution">
    <text evidence="1">The sequence shown here is derived from an EMBL/GenBank/DDBJ whole genome shotgun (WGS) entry which is preliminary data.</text>
</comment>
<keyword evidence="2" id="KW-1185">Reference proteome</keyword>
<dbReference type="RefSeq" id="WP_311760436.1">
    <property type="nucleotide sequence ID" value="NZ_JAVRQI010000012.1"/>
</dbReference>
<accession>A0ABU3EGH0</accession>
<dbReference type="EMBL" id="JAVRQI010000012">
    <property type="protein sequence ID" value="MDT1063346.1"/>
    <property type="molecule type" value="Genomic_DNA"/>
</dbReference>